<dbReference type="PANTHER" id="PTHR30055">
    <property type="entry name" value="HTH-TYPE TRANSCRIPTIONAL REGULATOR RUTR"/>
    <property type="match status" value="1"/>
</dbReference>
<dbReference type="InterPro" id="IPR050109">
    <property type="entry name" value="HTH-type_TetR-like_transc_reg"/>
</dbReference>
<keyword evidence="1" id="KW-0805">Transcription regulation</keyword>
<sequence>MTTINDEASPELGLRERKKHQTRIAIHEAAYRLIDAQGLEATTIEQICHEADVSGRTFFNYYPSKAAAALDQRERALDPAAQVVFRAASGGLVPALCEAIGSSAEVGPSHAKVKELVLRRPELMTHLSQMMIAVRGEFVSLAAERAHSPEQAELAVGLVLTALGRVMHEDSEHGVALADQLRKTVRNIIEVAELQLTDPIEKSD</sequence>
<proteinExistence type="predicted"/>
<accession>A0A934W308</accession>
<dbReference type="AlphaFoldDB" id="A0A934W308"/>
<reference evidence="6" key="1">
    <citation type="submission" date="2021-01" db="EMBL/GenBank/DDBJ databases">
        <title>Lacisediminihabitans sp. nov. strain G11-30, isolated from Antarctic Soil.</title>
        <authorList>
            <person name="Li J."/>
        </authorList>
    </citation>
    <scope>NUCLEOTIDE SEQUENCE</scope>
    <source>
        <strain evidence="6">G11-30</strain>
    </source>
</reference>
<evidence type="ECO:0000256" key="4">
    <source>
        <dbReference type="PROSITE-ProRule" id="PRU00335"/>
    </source>
</evidence>
<evidence type="ECO:0000313" key="7">
    <source>
        <dbReference type="Proteomes" id="UP000636458"/>
    </source>
</evidence>
<keyword evidence="7" id="KW-1185">Reference proteome</keyword>
<evidence type="ECO:0000256" key="3">
    <source>
        <dbReference type="ARBA" id="ARBA00023163"/>
    </source>
</evidence>
<evidence type="ECO:0000256" key="2">
    <source>
        <dbReference type="ARBA" id="ARBA00023125"/>
    </source>
</evidence>
<dbReference type="EMBL" id="JAEPES010000004">
    <property type="protein sequence ID" value="MBK4348453.1"/>
    <property type="molecule type" value="Genomic_DNA"/>
</dbReference>
<dbReference type="GO" id="GO:0003700">
    <property type="term" value="F:DNA-binding transcription factor activity"/>
    <property type="evidence" value="ECO:0007669"/>
    <property type="project" value="TreeGrafter"/>
</dbReference>
<dbReference type="RefSeq" id="WP_200556658.1">
    <property type="nucleotide sequence ID" value="NZ_JAEPES010000004.1"/>
</dbReference>
<dbReference type="Pfam" id="PF00440">
    <property type="entry name" value="TetR_N"/>
    <property type="match status" value="1"/>
</dbReference>
<name>A0A934W308_9MICO</name>
<dbReference type="PROSITE" id="PS50977">
    <property type="entry name" value="HTH_TETR_2"/>
    <property type="match status" value="1"/>
</dbReference>
<dbReference type="Proteomes" id="UP000636458">
    <property type="component" value="Unassembled WGS sequence"/>
</dbReference>
<dbReference type="Gene3D" id="1.10.357.10">
    <property type="entry name" value="Tetracycline Repressor, domain 2"/>
    <property type="match status" value="1"/>
</dbReference>
<feature type="domain" description="HTH tetR-type" evidence="5">
    <location>
        <begin position="20"/>
        <end position="80"/>
    </location>
</feature>
<comment type="caution">
    <text evidence="6">The sequence shown here is derived from an EMBL/GenBank/DDBJ whole genome shotgun (WGS) entry which is preliminary data.</text>
</comment>
<evidence type="ECO:0000313" key="6">
    <source>
        <dbReference type="EMBL" id="MBK4348453.1"/>
    </source>
</evidence>
<protein>
    <submittedName>
        <fullName evidence="6">TetR family transcriptional regulator</fullName>
    </submittedName>
</protein>
<feature type="DNA-binding region" description="H-T-H motif" evidence="4">
    <location>
        <begin position="43"/>
        <end position="62"/>
    </location>
</feature>
<organism evidence="6 7">
    <name type="scientific">Lacisediminihabitans changchengi</name>
    <dbReference type="NCBI Taxonomy" id="2787634"/>
    <lineage>
        <taxon>Bacteria</taxon>
        <taxon>Bacillati</taxon>
        <taxon>Actinomycetota</taxon>
        <taxon>Actinomycetes</taxon>
        <taxon>Micrococcales</taxon>
        <taxon>Microbacteriaceae</taxon>
        <taxon>Lacisediminihabitans</taxon>
    </lineage>
</organism>
<evidence type="ECO:0000256" key="1">
    <source>
        <dbReference type="ARBA" id="ARBA00023015"/>
    </source>
</evidence>
<dbReference type="GO" id="GO:0000976">
    <property type="term" value="F:transcription cis-regulatory region binding"/>
    <property type="evidence" value="ECO:0007669"/>
    <property type="project" value="TreeGrafter"/>
</dbReference>
<dbReference type="InterPro" id="IPR001647">
    <property type="entry name" value="HTH_TetR"/>
</dbReference>
<keyword evidence="2 4" id="KW-0238">DNA-binding</keyword>
<gene>
    <name evidence="6" type="ORF">IV501_12470</name>
</gene>
<keyword evidence="3" id="KW-0804">Transcription</keyword>
<dbReference type="PANTHER" id="PTHR30055:SF234">
    <property type="entry name" value="HTH-TYPE TRANSCRIPTIONAL REGULATOR BETI"/>
    <property type="match status" value="1"/>
</dbReference>
<evidence type="ECO:0000259" key="5">
    <source>
        <dbReference type="PROSITE" id="PS50977"/>
    </source>
</evidence>
<dbReference type="SUPFAM" id="SSF46689">
    <property type="entry name" value="Homeodomain-like"/>
    <property type="match status" value="1"/>
</dbReference>
<dbReference type="InterPro" id="IPR009057">
    <property type="entry name" value="Homeodomain-like_sf"/>
</dbReference>